<keyword evidence="3" id="KW-0812">Transmembrane</keyword>
<protein>
    <submittedName>
        <fullName evidence="4">Prepilin-type N-terminal cleavage/methylation domain-containing protein</fullName>
    </submittedName>
</protein>
<evidence type="ECO:0000256" key="1">
    <source>
        <dbReference type="ARBA" id="ARBA00004442"/>
    </source>
</evidence>
<dbReference type="NCBIfam" id="TIGR02532">
    <property type="entry name" value="IV_pilin_GFxxxE"/>
    <property type="match status" value="1"/>
</dbReference>
<organism evidence="4 5">
    <name type="scientific">Dethiosulfovibrio marinus</name>
    <dbReference type="NCBI Taxonomy" id="133532"/>
    <lineage>
        <taxon>Bacteria</taxon>
        <taxon>Thermotogati</taxon>
        <taxon>Synergistota</taxon>
        <taxon>Synergistia</taxon>
        <taxon>Synergistales</taxon>
        <taxon>Dethiosulfovibrionaceae</taxon>
        <taxon>Dethiosulfovibrio</taxon>
    </lineage>
</organism>
<dbReference type="Pfam" id="PF07963">
    <property type="entry name" value="N_methyl"/>
    <property type="match status" value="1"/>
</dbReference>
<evidence type="ECO:0000313" key="4">
    <source>
        <dbReference type="EMBL" id="MCF4142007.1"/>
    </source>
</evidence>
<keyword evidence="5" id="KW-1185">Reference proteome</keyword>
<keyword evidence="3" id="KW-0472">Membrane</keyword>
<dbReference type="Proteomes" id="UP001200430">
    <property type="component" value="Unassembled WGS sequence"/>
</dbReference>
<accession>A0ABS9EPB0</accession>
<reference evidence="4 5" key="1">
    <citation type="submission" date="2022-01" db="EMBL/GenBank/DDBJ databases">
        <title>Dethiosulfovibrio faecalis sp. nov., a novel proteolytic, non-sulfur-reducing bacterium isolated from a marine aquaculture solid waste bioreactor.</title>
        <authorList>
            <person name="Grabowski S."/>
            <person name="Apolinario E."/>
            <person name="Schneider N."/>
            <person name="Marshall C.W."/>
            <person name="Sowers K.R."/>
        </authorList>
    </citation>
    <scope>NUCLEOTIDE SEQUENCE [LARGE SCALE GENOMIC DNA]</scope>
    <source>
        <strain evidence="4 5">DSM 12537</strain>
    </source>
</reference>
<evidence type="ECO:0000313" key="5">
    <source>
        <dbReference type="Proteomes" id="UP001200430"/>
    </source>
</evidence>
<keyword evidence="2" id="KW-0998">Cell outer membrane</keyword>
<dbReference type="RefSeq" id="WP_236098764.1">
    <property type="nucleotide sequence ID" value="NZ_JAKGUD010000003.1"/>
</dbReference>
<proteinExistence type="predicted"/>
<gene>
    <name evidence="4" type="ORF">L2W38_04150</name>
</gene>
<dbReference type="EMBL" id="JAKGUD010000003">
    <property type="protein sequence ID" value="MCF4142007.1"/>
    <property type="molecule type" value="Genomic_DNA"/>
</dbReference>
<dbReference type="InterPro" id="IPR012902">
    <property type="entry name" value="N_methyl_site"/>
</dbReference>
<comment type="subcellular location">
    <subcellularLocation>
        <location evidence="1">Cell outer membrane</location>
    </subcellularLocation>
</comment>
<comment type="caution">
    <text evidence="4">The sequence shown here is derived from an EMBL/GenBank/DDBJ whole genome shotgun (WGS) entry which is preliminary data.</text>
</comment>
<keyword evidence="3" id="KW-1133">Transmembrane helix</keyword>
<feature type="transmembrane region" description="Helical" evidence="3">
    <location>
        <begin position="20"/>
        <end position="42"/>
    </location>
</feature>
<sequence>MILSSTKKARTRRAFTLVEVLIALVITSVIGGASVSLLYTYLKNYEQSAEYTSALQRGQMALSVLRPAVLNCAFSIPWNPGEFSSLVSSFDPLGPAKSMKAPLEVDDIGAVKSGDLKILYALPSYFAAADAVEDISESFSLSLLSKSMGLDDLTSLLDVTYDNEWLIFPSAGIPLQIEKRPSGLSLSFKSAPGGFNGRIALGDRLFILRYLNAYVDKQPGSSVPSLYVADNVKIAMPQIRGIRRVFFDWDRSSSVLGVWVLSQGDAYLPEPLPQDLNWPAGSGYTITSEDLRYHLAVTHEAWRVRN</sequence>
<name>A0ABS9EPB0_9BACT</name>
<evidence type="ECO:0000256" key="2">
    <source>
        <dbReference type="ARBA" id="ARBA00023237"/>
    </source>
</evidence>
<evidence type="ECO:0000256" key="3">
    <source>
        <dbReference type="SAM" id="Phobius"/>
    </source>
</evidence>